<dbReference type="GeneID" id="80816720"/>
<dbReference type="EMBL" id="FNYY01000001">
    <property type="protein sequence ID" value="SEI63605.1"/>
    <property type="molecule type" value="Genomic_DNA"/>
</dbReference>
<proteinExistence type="predicted"/>
<accession>A0A975W6V3</accession>
<evidence type="ECO:0008006" key="3">
    <source>
        <dbReference type="Google" id="ProtNLM"/>
    </source>
</evidence>
<dbReference type="Proteomes" id="UP000182932">
    <property type="component" value="Unassembled WGS sequence"/>
</dbReference>
<evidence type="ECO:0000313" key="1">
    <source>
        <dbReference type="EMBL" id="SEI63605.1"/>
    </source>
</evidence>
<dbReference type="RefSeq" id="WP_074834626.1">
    <property type="nucleotide sequence ID" value="NZ_CATLQZ010000004.1"/>
</dbReference>
<comment type="caution">
    <text evidence="1">The sequence shown here is derived from an EMBL/GenBank/DDBJ whole genome shotgun (WGS) entry which is preliminary data.</text>
</comment>
<reference evidence="1 2" key="1">
    <citation type="submission" date="2016-10" db="EMBL/GenBank/DDBJ databases">
        <authorList>
            <person name="Varghese N."/>
            <person name="Submissions S."/>
        </authorList>
    </citation>
    <scope>NUCLEOTIDE SEQUENCE [LARGE SCALE GENOMIC DNA]</scope>
    <source>
        <strain evidence="1 2">FF3</strain>
    </source>
</reference>
<evidence type="ECO:0000313" key="2">
    <source>
        <dbReference type="Proteomes" id="UP000182932"/>
    </source>
</evidence>
<name>A0A975W6V3_9RHOB</name>
<dbReference type="Pfam" id="PF12096">
    <property type="entry name" value="DUF3572"/>
    <property type="match status" value="1"/>
</dbReference>
<dbReference type="AlphaFoldDB" id="A0A975W6V3"/>
<sequence length="94" mass="10319">MAYTRESAETLGLQALAWLVAQEDLVGVFLGSTGMAEADLRQRAAEPDFLGSVLDFIMMDDAWVIRFCDAHGLAYERMMLARAALPGGAQVHWT</sequence>
<gene>
    <name evidence="1" type="ORF">SAMN04487940_101453</name>
</gene>
<organism evidence="1 2">
    <name type="scientific">Marinovum algicola</name>
    <dbReference type="NCBI Taxonomy" id="42444"/>
    <lineage>
        <taxon>Bacteria</taxon>
        <taxon>Pseudomonadati</taxon>
        <taxon>Pseudomonadota</taxon>
        <taxon>Alphaproteobacteria</taxon>
        <taxon>Rhodobacterales</taxon>
        <taxon>Roseobacteraceae</taxon>
        <taxon>Marinovum</taxon>
    </lineage>
</organism>
<keyword evidence="2" id="KW-1185">Reference proteome</keyword>
<protein>
    <recommendedName>
        <fullName evidence="3">DUF3572 domain-containing protein</fullName>
    </recommendedName>
</protein>
<dbReference type="InterPro" id="IPR021955">
    <property type="entry name" value="DUF3572"/>
</dbReference>